<accession>A0ABX3IKI1</accession>
<feature type="transmembrane region" description="Helical" evidence="1">
    <location>
        <begin position="7"/>
        <end position="24"/>
    </location>
</feature>
<feature type="transmembrane region" description="Helical" evidence="1">
    <location>
        <begin position="221"/>
        <end position="242"/>
    </location>
</feature>
<keyword evidence="4" id="KW-1185">Reference proteome</keyword>
<evidence type="ECO:0000313" key="3">
    <source>
        <dbReference type="EMBL" id="ONN27684.1"/>
    </source>
</evidence>
<feature type="transmembrane region" description="Helical" evidence="1">
    <location>
        <begin position="287"/>
        <end position="304"/>
    </location>
</feature>
<keyword evidence="1" id="KW-0812">Transmembrane</keyword>
<keyword evidence="3" id="KW-0012">Acyltransferase</keyword>
<proteinExistence type="predicted"/>
<name>A0ABX3IKI1_9BACT</name>
<evidence type="ECO:0000259" key="2">
    <source>
        <dbReference type="Pfam" id="PF01757"/>
    </source>
</evidence>
<feature type="transmembrane region" description="Helical" evidence="1">
    <location>
        <begin position="126"/>
        <end position="151"/>
    </location>
</feature>
<feature type="transmembrane region" description="Helical" evidence="1">
    <location>
        <begin position="30"/>
        <end position="47"/>
    </location>
</feature>
<feature type="transmembrane region" description="Helical" evidence="1">
    <location>
        <begin position="249"/>
        <end position="275"/>
    </location>
</feature>
<keyword evidence="3" id="KW-0808">Transferase</keyword>
<dbReference type="Pfam" id="PF01757">
    <property type="entry name" value="Acyl_transf_3"/>
    <property type="match status" value="1"/>
</dbReference>
<feature type="transmembrane region" description="Helical" evidence="1">
    <location>
        <begin position="157"/>
        <end position="176"/>
    </location>
</feature>
<keyword evidence="1" id="KW-0472">Membrane</keyword>
<dbReference type="InterPro" id="IPR002656">
    <property type="entry name" value="Acyl_transf_3_dom"/>
</dbReference>
<reference evidence="3 4" key="1">
    <citation type="submission" date="2015-06" db="EMBL/GenBank/DDBJ databases">
        <title>Genome sequencing of Thermotogales isolates from hydrothermal vents.</title>
        <authorList>
            <person name="Haverkamp T.H."/>
            <person name="Kublanov I.V."/>
            <person name="Nesbo C.L."/>
        </authorList>
    </citation>
    <scope>NUCLEOTIDE SEQUENCE [LARGE SCALE GENOMIC DNA]</scope>
    <source>
        <strain evidence="4">ik275mar</strain>
    </source>
</reference>
<organism evidence="3 4">
    <name type="scientific">Thermosipho affectus</name>
    <dbReference type="NCBI Taxonomy" id="660294"/>
    <lineage>
        <taxon>Bacteria</taxon>
        <taxon>Thermotogati</taxon>
        <taxon>Thermotogota</taxon>
        <taxon>Thermotogae</taxon>
        <taxon>Thermotogales</taxon>
        <taxon>Fervidobacteriaceae</taxon>
        <taxon>Thermosipho</taxon>
    </lineage>
</organism>
<comment type="caution">
    <text evidence="3">The sequence shown here is derived from an EMBL/GenBank/DDBJ whole genome shotgun (WGS) entry which is preliminary data.</text>
</comment>
<dbReference type="Proteomes" id="UP000242616">
    <property type="component" value="Unassembled WGS sequence"/>
</dbReference>
<feature type="transmembrane region" description="Helical" evidence="1">
    <location>
        <begin position="188"/>
        <end position="209"/>
    </location>
</feature>
<feature type="domain" description="Acyltransferase 3" evidence="2">
    <location>
        <begin position="4"/>
        <end position="299"/>
    </location>
</feature>
<keyword evidence="1" id="KW-1133">Transmembrane helix</keyword>
<dbReference type="EMBL" id="LBFC01000006">
    <property type="protein sequence ID" value="ONN27684.1"/>
    <property type="molecule type" value="Genomic_DNA"/>
</dbReference>
<feature type="transmembrane region" description="Helical" evidence="1">
    <location>
        <begin position="98"/>
        <end position="119"/>
    </location>
</feature>
<dbReference type="GO" id="GO:0016746">
    <property type="term" value="F:acyltransferase activity"/>
    <property type="evidence" value="ECO:0007669"/>
    <property type="project" value="UniProtKB-KW"/>
</dbReference>
<protein>
    <submittedName>
        <fullName evidence="3">Acyltransferase</fullName>
    </submittedName>
</protein>
<gene>
    <name evidence="3" type="ORF">XJ44_01520</name>
</gene>
<evidence type="ECO:0000313" key="4">
    <source>
        <dbReference type="Proteomes" id="UP000242616"/>
    </source>
</evidence>
<dbReference type="RefSeq" id="WP_077197845.1">
    <property type="nucleotide sequence ID" value="NZ_LBFC01000006.1"/>
</dbReference>
<evidence type="ECO:0000256" key="1">
    <source>
        <dbReference type="SAM" id="Phobius"/>
    </source>
</evidence>
<feature type="transmembrane region" description="Helical" evidence="1">
    <location>
        <begin position="59"/>
        <end position="78"/>
    </location>
</feature>
<sequence>MRIKEIDIAKGFLMVLIIFAHSYAPERYVSYVSNVLASFMFISGFLFKEESFSLKLKKIFFNILVPFYFMTTIGYFLYFAINKVLHLTTDVFSTFFDFIIFGYAPIDIPVNVLPLWYLYMFSIAEICFVISVRLKVTYLIPLFSILSTILVNVQTKFFKLEVVFHGLVWFYLGWLFKRKGFNFKVKKPLLLLGISGFLIFLLTGLNGFNDWREANYGNYPLISYVVEFFTLIFVISFSNLVVSRKIEGFFMLFGKFTLFVLGYHIVIPGLFMPLIKDPLLFLEKFWLLNYFIMVSFMYLIIRFVPKRSLYFLSGQFYIKKASG</sequence>